<evidence type="ECO:0000256" key="1">
    <source>
        <dbReference type="ARBA" id="ARBA00022801"/>
    </source>
</evidence>
<organism evidence="3 4">
    <name type="scientific">candidate division WOR_3 bacterium SM23_42</name>
    <dbReference type="NCBI Taxonomy" id="1703779"/>
    <lineage>
        <taxon>Bacteria</taxon>
        <taxon>Bacteria division WOR-3</taxon>
    </lineage>
</organism>
<evidence type="ECO:0000259" key="2">
    <source>
        <dbReference type="SMART" id="SM00646"/>
    </source>
</evidence>
<dbReference type="AlphaFoldDB" id="A0A0S8FVS1"/>
<evidence type="ECO:0000313" key="3">
    <source>
        <dbReference type="EMBL" id="KPK63756.1"/>
    </source>
</evidence>
<dbReference type="SUPFAM" id="SSF53187">
    <property type="entry name" value="Zn-dependent exopeptidases"/>
    <property type="match status" value="1"/>
</dbReference>
<dbReference type="InterPro" id="IPR050695">
    <property type="entry name" value="N-acetylmuramoyl_amidase_3"/>
</dbReference>
<dbReference type="InterPro" id="IPR002508">
    <property type="entry name" value="MurNAc-LAA_cat"/>
</dbReference>
<dbReference type="Gene3D" id="3.40.630.40">
    <property type="entry name" value="Zn-dependent exopeptidases"/>
    <property type="match status" value="1"/>
</dbReference>
<dbReference type="EMBL" id="LJUJ01000009">
    <property type="protein sequence ID" value="KPK63756.1"/>
    <property type="molecule type" value="Genomic_DNA"/>
</dbReference>
<sequence length="269" mass="30506">MSSAKLTPHNTYTTVELDLQGVNSVIEREAEVVFYSKKIESISSIVIDPGHGGVDPGAVGKQGLYEKDVNLAIGKMLRQFLEDSLKVRVILTRDRDIYLSLKERTNVANRNAADLFVSIHCNAYMKGSRKSGFETYFLSDAKTNEERAVAARENASLKFDEVEMTNDDISFIFYDLAQSAFLDESNRFAEDIQVSAERHLKIPSRGVKQAGFYVLHGAFMPAVLVECAFISNPDEEKLLRQKSFQRRLAYCIYQGIKNYIEDYERRLNS</sequence>
<comment type="caution">
    <text evidence="3">The sequence shown here is derived from an EMBL/GenBank/DDBJ whole genome shotgun (WGS) entry which is preliminary data.</text>
</comment>
<dbReference type="Pfam" id="PF01520">
    <property type="entry name" value="Amidase_3"/>
    <property type="match status" value="1"/>
</dbReference>
<dbReference type="CDD" id="cd02696">
    <property type="entry name" value="MurNAc-LAA"/>
    <property type="match status" value="1"/>
</dbReference>
<protein>
    <recommendedName>
        <fullName evidence="2">MurNAc-LAA domain-containing protein</fullName>
    </recommendedName>
</protein>
<proteinExistence type="predicted"/>
<feature type="domain" description="MurNAc-LAA" evidence="2">
    <location>
        <begin position="105"/>
        <end position="257"/>
    </location>
</feature>
<dbReference type="PATRIC" id="fig|1703779.3.peg.1441"/>
<dbReference type="STRING" id="1703779.AMJ83_05560"/>
<dbReference type="GO" id="GO:0008745">
    <property type="term" value="F:N-acetylmuramoyl-L-alanine amidase activity"/>
    <property type="evidence" value="ECO:0007669"/>
    <property type="project" value="InterPro"/>
</dbReference>
<dbReference type="GO" id="GO:0030288">
    <property type="term" value="C:outer membrane-bounded periplasmic space"/>
    <property type="evidence" value="ECO:0007669"/>
    <property type="project" value="TreeGrafter"/>
</dbReference>
<reference evidence="3 4" key="1">
    <citation type="journal article" date="2015" name="Microbiome">
        <title>Genomic resolution of linkages in carbon, nitrogen, and sulfur cycling among widespread estuary sediment bacteria.</title>
        <authorList>
            <person name="Baker B.J."/>
            <person name="Lazar C.S."/>
            <person name="Teske A.P."/>
            <person name="Dick G.J."/>
        </authorList>
    </citation>
    <scope>NUCLEOTIDE SEQUENCE [LARGE SCALE GENOMIC DNA]</scope>
    <source>
        <strain evidence="3">SM23_42</strain>
    </source>
</reference>
<dbReference type="PANTHER" id="PTHR30404:SF0">
    <property type="entry name" value="N-ACETYLMURAMOYL-L-ALANINE AMIDASE AMIC"/>
    <property type="match status" value="1"/>
</dbReference>
<dbReference type="GO" id="GO:0009253">
    <property type="term" value="P:peptidoglycan catabolic process"/>
    <property type="evidence" value="ECO:0007669"/>
    <property type="project" value="InterPro"/>
</dbReference>
<keyword evidence="1" id="KW-0378">Hydrolase</keyword>
<name>A0A0S8FVS1_UNCW3</name>
<dbReference type="PANTHER" id="PTHR30404">
    <property type="entry name" value="N-ACETYLMURAMOYL-L-ALANINE AMIDASE"/>
    <property type="match status" value="1"/>
</dbReference>
<gene>
    <name evidence="3" type="ORF">AMJ83_05560</name>
</gene>
<evidence type="ECO:0000313" key="4">
    <source>
        <dbReference type="Proteomes" id="UP000051373"/>
    </source>
</evidence>
<accession>A0A0S8FVS1</accession>
<dbReference type="FunFam" id="3.40.630.40:FF:000005">
    <property type="entry name" value="N-acetylmuramoyl-L-alanine amidase (AmiA)"/>
    <property type="match status" value="1"/>
</dbReference>
<dbReference type="Proteomes" id="UP000051373">
    <property type="component" value="Unassembled WGS sequence"/>
</dbReference>
<dbReference type="SMART" id="SM00646">
    <property type="entry name" value="Ami_3"/>
    <property type="match status" value="1"/>
</dbReference>